<evidence type="ECO:0000313" key="1">
    <source>
        <dbReference type="EMBL" id="TEY87536.1"/>
    </source>
</evidence>
<proteinExistence type="predicted"/>
<organism evidence="1 2">
    <name type="scientific">Botryotinia calthae</name>
    <dbReference type="NCBI Taxonomy" id="38488"/>
    <lineage>
        <taxon>Eukaryota</taxon>
        <taxon>Fungi</taxon>
        <taxon>Dikarya</taxon>
        <taxon>Ascomycota</taxon>
        <taxon>Pezizomycotina</taxon>
        <taxon>Leotiomycetes</taxon>
        <taxon>Helotiales</taxon>
        <taxon>Sclerotiniaceae</taxon>
        <taxon>Botryotinia</taxon>
    </lineage>
</organism>
<dbReference type="Proteomes" id="UP000297299">
    <property type="component" value="Unassembled WGS sequence"/>
</dbReference>
<evidence type="ECO:0000313" key="2">
    <source>
        <dbReference type="Proteomes" id="UP000297299"/>
    </source>
</evidence>
<sequence length="77" mass="9000">MDRVGYLQRIFIKNMGILVEETGIIIEYHIILSRPLANKRYPSFRPPVILSAVEYHSTDHGWTMVNECVRNSMHRGK</sequence>
<accession>A0A4Y8DKG0</accession>
<name>A0A4Y8DKG0_9HELO</name>
<comment type="caution">
    <text evidence="1">The sequence shown here is derived from an EMBL/GenBank/DDBJ whole genome shotgun (WGS) entry which is preliminary data.</text>
</comment>
<gene>
    <name evidence="1" type="ORF">BOTCAL_0001g00630</name>
</gene>
<dbReference type="AlphaFoldDB" id="A0A4Y8DKG0"/>
<reference evidence="1 2" key="1">
    <citation type="submission" date="2017-11" db="EMBL/GenBank/DDBJ databases">
        <title>Comparative genomics of Botrytis spp.</title>
        <authorList>
            <person name="Valero-Jimenez C.A."/>
            <person name="Tapia P."/>
            <person name="Veloso J."/>
            <person name="Silva-Moreno E."/>
            <person name="Staats M."/>
            <person name="Valdes J.H."/>
            <person name="Van Kan J.A.L."/>
        </authorList>
    </citation>
    <scope>NUCLEOTIDE SEQUENCE [LARGE SCALE GENOMIC DNA]</scope>
    <source>
        <strain evidence="1 2">MUCL2830</strain>
    </source>
</reference>
<dbReference type="EMBL" id="PHWZ01000001">
    <property type="protein sequence ID" value="TEY87536.1"/>
    <property type="molecule type" value="Genomic_DNA"/>
</dbReference>
<protein>
    <submittedName>
        <fullName evidence="1">Uncharacterized protein</fullName>
    </submittedName>
</protein>
<keyword evidence="2" id="KW-1185">Reference proteome</keyword>